<dbReference type="PIRSF" id="PIRSF017205">
    <property type="entry name" value="ERO1"/>
    <property type="match status" value="1"/>
</dbReference>
<name>A0A8J8NVF5_HALGN</name>
<evidence type="ECO:0000256" key="10">
    <source>
        <dbReference type="ARBA" id="ARBA00022982"/>
    </source>
</evidence>
<evidence type="ECO:0000256" key="6">
    <source>
        <dbReference type="ARBA" id="ARBA00022630"/>
    </source>
</evidence>
<dbReference type="GO" id="GO:0034975">
    <property type="term" value="P:protein folding in endoplasmic reticulum"/>
    <property type="evidence" value="ECO:0007669"/>
    <property type="project" value="InterPro"/>
</dbReference>
<sequence length="479" mass="55194">MDWEQEVYTGGACGSVTMGQLRQMNSRTYDILKELVHRPFFRVYKVNMESQCPFWQQQGMCKTSACHVEAIGDIEDIPYYWRGLAESEKRERQMQSYKDVLQSDVGLEYDPTKLEEDSMKKKSPAPTSCPPDTTDLSGKWCAEEEYDMQSVLVDLVKNKESYTAFDGMQIWSSIYKDNCMVEQFSLDKGKRVDLSKTCSDSTLLYQLVSGLHTSINSHVAFNFLDPISQSPLSSQQEQESFAPSSPSPNYEVFVRTVGMYPERVKNLFFLYSLVIKAVHRAENAYRGVDYSPEELTGSQEKVKVLLSDLIRVNMQGGVCMQAFNETYFFQDAQKSTNENQLKLMQAKFYNISRILDCISCEKCRLNGKVQIKGLGTALKLLFQNNQVSHTKIMMRLDEPQRYMRTELISLMNLLHKLSESLIFYDYFLSYEQSVVVPQYLFFKRLMSLVTFIIAFFVAQVAVTRGGRYLMKRKLSGKLD</sequence>
<evidence type="ECO:0000256" key="16">
    <source>
        <dbReference type="PIRSR" id="PIRSR017205-1"/>
    </source>
</evidence>
<evidence type="ECO:0000256" key="12">
    <source>
        <dbReference type="ARBA" id="ARBA00023136"/>
    </source>
</evidence>
<evidence type="ECO:0000256" key="7">
    <source>
        <dbReference type="ARBA" id="ARBA00022729"/>
    </source>
</evidence>
<evidence type="ECO:0000256" key="20">
    <source>
        <dbReference type="SAM" id="Phobius"/>
    </source>
</evidence>
<evidence type="ECO:0000256" key="9">
    <source>
        <dbReference type="ARBA" id="ARBA00022827"/>
    </source>
</evidence>
<keyword evidence="7" id="KW-0732">Signal</keyword>
<feature type="binding site" evidence="17">
    <location>
        <position position="163"/>
    </location>
    <ligand>
        <name>FAD</name>
        <dbReference type="ChEBI" id="CHEBI:57692"/>
    </ligand>
</feature>
<evidence type="ECO:0000256" key="19">
    <source>
        <dbReference type="SAM" id="MobiDB-lite"/>
    </source>
</evidence>
<feature type="binding site" evidence="17">
    <location>
        <position position="209"/>
    </location>
    <ligand>
        <name>FAD</name>
        <dbReference type="ChEBI" id="CHEBI:57692"/>
    </ligand>
</feature>
<evidence type="ECO:0000256" key="2">
    <source>
        <dbReference type="ARBA" id="ARBA00004367"/>
    </source>
</evidence>
<evidence type="ECO:0000256" key="14">
    <source>
        <dbReference type="ARBA" id="ARBA00023180"/>
    </source>
</evidence>
<accession>A0A8J8NVF5</accession>
<dbReference type="Pfam" id="PF04137">
    <property type="entry name" value="ERO1"/>
    <property type="match status" value="1"/>
</dbReference>
<dbReference type="EMBL" id="RRYP01006909">
    <property type="protein sequence ID" value="TNV80876.1"/>
    <property type="molecule type" value="Genomic_DNA"/>
</dbReference>
<evidence type="ECO:0008006" key="23">
    <source>
        <dbReference type="Google" id="ProtNLM"/>
    </source>
</evidence>
<keyword evidence="20" id="KW-0812">Transmembrane</keyword>
<keyword evidence="15" id="KW-0676">Redox-active center</keyword>
<dbReference type="InterPro" id="IPR037192">
    <property type="entry name" value="ERO1-like_sf"/>
</dbReference>
<feature type="disulfide bond" description="Redox-active" evidence="18">
    <location>
        <begin position="61"/>
        <end position="66"/>
    </location>
</feature>
<dbReference type="Proteomes" id="UP000785679">
    <property type="component" value="Unassembled WGS sequence"/>
</dbReference>
<feature type="binding site" evidence="17">
    <location>
        <position position="171"/>
    </location>
    <ligand>
        <name>FAD</name>
        <dbReference type="ChEBI" id="CHEBI:57692"/>
    </ligand>
</feature>
<feature type="region of interest" description="Disordered" evidence="19">
    <location>
        <begin position="114"/>
        <end position="134"/>
    </location>
</feature>
<comment type="caution">
    <text evidence="21">The sequence shown here is derived from an EMBL/GenBank/DDBJ whole genome shotgun (WGS) entry which is preliminary data.</text>
</comment>
<evidence type="ECO:0000256" key="11">
    <source>
        <dbReference type="ARBA" id="ARBA00023002"/>
    </source>
</evidence>
<evidence type="ECO:0000313" key="21">
    <source>
        <dbReference type="EMBL" id="TNV80876.1"/>
    </source>
</evidence>
<evidence type="ECO:0000256" key="4">
    <source>
        <dbReference type="ARBA" id="ARBA00011802"/>
    </source>
</evidence>
<evidence type="ECO:0000256" key="3">
    <source>
        <dbReference type="ARBA" id="ARBA00008277"/>
    </source>
</evidence>
<keyword evidence="6" id="KW-0285">Flavoprotein</keyword>
<dbReference type="InterPro" id="IPR007266">
    <property type="entry name" value="Ero1"/>
</dbReference>
<dbReference type="GO" id="GO:0005789">
    <property type="term" value="C:endoplasmic reticulum membrane"/>
    <property type="evidence" value="ECO:0007669"/>
    <property type="project" value="UniProtKB-SubCell"/>
</dbReference>
<keyword evidence="12 20" id="KW-0472">Membrane</keyword>
<feature type="disulfide bond" description="Redox-active" evidence="18">
    <location>
        <begin position="360"/>
        <end position="363"/>
    </location>
</feature>
<dbReference type="OrthoDB" id="269384at2759"/>
<feature type="active site" evidence="16">
    <location>
        <position position="363"/>
    </location>
</feature>
<keyword evidence="8" id="KW-0256">Endoplasmic reticulum</keyword>
<feature type="active site" description="Nucleophile" evidence="16">
    <location>
        <position position="360"/>
    </location>
</feature>
<keyword evidence="9 17" id="KW-0274">FAD</keyword>
<evidence type="ECO:0000256" key="8">
    <source>
        <dbReference type="ARBA" id="ARBA00022824"/>
    </source>
</evidence>
<keyword evidence="11" id="KW-0560">Oxidoreductase</keyword>
<evidence type="ECO:0000256" key="13">
    <source>
        <dbReference type="ARBA" id="ARBA00023157"/>
    </source>
</evidence>
<keyword evidence="14" id="KW-0325">Glycoprotein</keyword>
<protein>
    <recommendedName>
        <fullName evidence="23">Endoplasmic reticulum oxidoreductin 1</fullName>
    </recommendedName>
</protein>
<organism evidence="21 22">
    <name type="scientific">Halteria grandinella</name>
    <dbReference type="NCBI Taxonomy" id="5974"/>
    <lineage>
        <taxon>Eukaryota</taxon>
        <taxon>Sar</taxon>
        <taxon>Alveolata</taxon>
        <taxon>Ciliophora</taxon>
        <taxon>Intramacronucleata</taxon>
        <taxon>Spirotrichea</taxon>
        <taxon>Stichotrichia</taxon>
        <taxon>Sporadotrichida</taxon>
        <taxon>Halteriidae</taxon>
        <taxon>Halteria</taxon>
    </lineage>
</organism>
<dbReference type="AlphaFoldDB" id="A0A8J8NVF5"/>
<comment type="cofactor">
    <cofactor evidence="1 17">
        <name>FAD</name>
        <dbReference type="ChEBI" id="CHEBI:57692"/>
    </cofactor>
</comment>
<evidence type="ECO:0000256" key="1">
    <source>
        <dbReference type="ARBA" id="ARBA00001974"/>
    </source>
</evidence>
<feature type="transmembrane region" description="Helical" evidence="20">
    <location>
        <begin position="445"/>
        <end position="463"/>
    </location>
</feature>
<comment type="subunit">
    <text evidence="4">May function both as a monomer and a homodimer.</text>
</comment>
<keyword evidence="13 18" id="KW-1015">Disulfide bond</keyword>
<comment type="similarity">
    <text evidence="3">Belongs to the EROs family.</text>
</comment>
<dbReference type="GO" id="GO:0016972">
    <property type="term" value="F:thiol oxidase activity"/>
    <property type="evidence" value="ECO:0007669"/>
    <property type="project" value="InterPro"/>
</dbReference>
<reference evidence="21" key="1">
    <citation type="submission" date="2019-06" db="EMBL/GenBank/DDBJ databases">
        <authorList>
            <person name="Zheng W."/>
        </authorList>
    </citation>
    <scope>NUCLEOTIDE SEQUENCE</scope>
    <source>
        <strain evidence="21">QDHG01</strain>
    </source>
</reference>
<dbReference type="GO" id="GO:0015035">
    <property type="term" value="F:protein-disulfide reductase activity"/>
    <property type="evidence" value="ECO:0007669"/>
    <property type="project" value="InterPro"/>
</dbReference>
<evidence type="ECO:0000256" key="5">
    <source>
        <dbReference type="ARBA" id="ARBA00022448"/>
    </source>
</evidence>
<dbReference type="PANTHER" id="PTHR12613">
    <property type="entry name" value="ERO1-RELATED"/>
    <property type="match status" value="1"/>
</dbReference>
<gene>
    <name evidence="21" type="ORF">FGO68_gene4491</name>
</gene>
<dbReference type="PANTHER" id="PTHR12613:SF0">
    <property type="entry name" value="ERO1-LIKE PROTEIN"/>
    <property type="match status" value="1"/>
</dbReference>
<proteinExistence type="inferred from homology"/>
<evidence type="ECO:0000256" key="18">
    <source>
        <dbReference type="PIRSR" id="PIRSR017205-3"/>
    </source>
</evidence>
<dbReference type="GO" id="GO:0071949">
    <property type="term" value="F:FAD binding"/>
    <property type="evidence" value="ECO:0007669"/>
    <property type="project" value="InterPro"/>
</dbReference>
<dbReference type="SUPFAM" id="SSF110019">
    <property type="entry name" value="ERO1-like"/>
    <property type="match status" value="1"/>
</dbReference>
<keyword evidence="20" id="KW-1133">Transmembrane helix</keyword>
<keyword evidence="5" id="KW-0813">Transport</keyword>
<feature type="binding site" evidence="17">
    <location>
        <position position="212"/>
    </location>
    <ligand>
        <name>FAD</name>
        <dbReference type="ChEBI" id="CHEBI:57692"/>
    </ligand>
</feature>
<evidence type="ECO:0000256" key="17">
    <source>
        <dbReference type="PIRSR" id="PIRSR017205-2"/>
    </source>
</evidence>
<keyword evidence="10" id="KW-0249">Electron transport</keyword>
<keyword evidence="22" id="KW-1185">Reference proteome</keyword>
<evidence type="ECO:0000256" key="15">
    <source>
        <dbReference type="ARBA" id="ARBA00023284"/>
    </source>
</evidence>
<comment type="subcellular location">
    <subcellularLocation>
        <location evidence="2">Endoplasmic reticulum membrane</location>
        <topology evidence="2">Peripheral membrane protein</topology>
        <orientation evidence="2">Lumenal side</orientation>
    </subcellularLocation>
</comment>
<evidence type="ECO:0000313" key="22">
    <source>
        <dbReference type="Proteomes" id="UP000785679"/>
    </source>
</evidence>